<evidence type="ECO:0000313" key="2">
    <source>
        <dbReference type="Proteomes" id="UP000026962"/>
    </source>
</evidence>
<dbReference type="Proteomes" id="UP000026962">
    <property type="component" value="Chromosome 7"/>
</dbReference>
<accession>A0A0E0LIU8</accession>
<name>A0A0E0LIU8_ORYPU</name>
<sequence length="337" mass="37044">MLRGTSAGGSDWITAFDVEAEQWRTELVGGPPETFHNCLLVSLAALRGSLVHDHRAGTLDLWFLLAGDGDGGKFGPQHWLKLYTVTMPYHGRPFWLGGEGAEPVVPWCHLRRWKGRELKAAKTAATILSELVDVCVVDVSSGEVVKKVSTGRNDRFLGVLDPASGAVSFIPNWVNHPTNCSFTLGRTATPGGEDWIVAFDLEAEQWQPDLIGGPPAGTTRHPCLYVTLATLRGSLGELEFPQHPSWIRPVTMPYRERLWRLEGESTEVVVVLDDGRVVFWVWDTGFSRATAGDIMRVYDPATGGQMEVAAMGVRPCRRVHGELAYCICVSSDLSSHH</sequence>
<dbReference type="Gramene" id="OPUNC07G08000.1">
    <property type="protein sequence ID" value="OPUNC07G08000.1"/>
    <property type="gene ID" value="OPUNC07G08000"/>
</dbReference>
<dbReference type="EnsemblPlants" id="OPUNC07G08000.1">
    <property type="protein sequence ID" value="OPUNC07G08000.1"/>
    <property type="gene ID" value="OPUNC07G08000"/>
</dbReference>
<evidence type="ECO:0008006" key="3">
    <source>
        <dbReference type="Google" id="ProtNLM"/>
    </source>
</evidence>
<proteinExistence type="predicted"/>
<dbReference type="AlphaFoldDB" id="A0A0E0LIU8"/>
<protein>
    <recommendedName>
        <fullName evidence="3">F-box associated domain-containing protein</fullName>
    </recommendedName>
</protein>
<reference evidence="1" key="1">
    <citation type="submission" date="2015-04" db="UniProtKB">
        <authorList>
            <consortium name="EnsemblPlants"/>
        </authorList>
    </citation>
    <scope>IDENTIFICATION</scope>
</reference>
<organism evidence="1">
    <name type="scientific">Oryza punctata</name>
    <name type="common">Red rice</name>
    <dbReference type="NCBI Taxonomy" id="4537"/>
    <lineage>
        <taxon>Eukaryota</taxon>
        <taxon>Viridiplantae</taxon>
        <taxon>Streptophyta</taxon>
        <taxon>Embryophyta</taxon>
        <taxon>Tracheophyta</taxon>
        <taxon>Spermatophyta</taxon>
        <taxon>Magnoliopsida</taxon>
        <taxon>Liliopsida</taxon>
        <taxon>Poales</taxon>
        <taxon>Poaceae</taxon>
        <taxon>BOP clade</taxon>
        <taxon>Oryzoideae</taxon>
        <taxon>Oryzeae</taxon>
        <taxon>Oryzinae</taxon>
        <taxon>Oryza</taxon>
    </lineage>
</organism>
<keyword evidence="2" id="KW-1185">Reference proteome</keyword>
<evidence type="ECO:0000313" key="1">
    <source>
        <dbReference type="EnsemblPlants" id="OPUNC07G08000.1"/>
    </source>
</evidence>
<dbReference type="STRING" id="4537.A0A0E0LIU8"/>
<dbReference type="HOGENOM" id="CLU_824846_0_0_1"/>
<reference evidence="1" key="2">
    <citation type="submission" date="2018-05" db="EMBL/GenBank/DDBJ databases">
        <title>OpunRS2 (Oryza punctata Reference Sequence Version 2).</title>
        <authorList>
            <person name="Zhang J."/>
            <person name="Kudrna D."/>
            <person name="Lee S."/>
            <person name="Talag J."/>
            <person name="Welchert J."/>
            <person name="Wing R.A."/>
        </authorList>
    </citation>
    <scope>NUCLEOTIDE SEQUENCE [LARGE SCALE GENOMIC DNA]</scope>
</reference>